<dbReference type="GO" id="GO:0047372">
    <property type="term" value="F:monoacylglycerol lipase activity"/>
    <property type="evidence" value="ECO:0000318"/>
    <property type="project" value="GO_Central"/>
</dbReference>
<evidence type="ECO:0000256" key="1">
    <source>
        <dbReference type="ARBA" id="ARBA00010240"/>
    </source>
</evidence>
<dbReference type="OMA" id="SHMAAKW"/>
<comment type="domain">
    <text evidence="4">The nitrogen atoms of the two glycine residues in the GGXR motif define the oxyanion hole, and stabilize the oxyanion that forms during the nucleophilic attack by the catalytic serine during substrate cleavage.</text>
</comment>
<protein>
    <recommendedName>
        <fullName evidence="4">Patatin</fullName>
        <ecNumber evidence="4">3.1.1.-</ecNumber>
    </recommendedName>
</protein>
<feature type="short sequence motif" description="DGA/G" evidence="3">
    <location>
        <begin position="237"/>
        <end position="239"/>
    </location>
</feature>
<feature type="active site" description="Nucleophile" evidence="3">
    <location>
        <position position="93"/>
    </location>
</feature>
<evidence type="ECO:0000313" key="6">
    <source>
        <dbReference type="EMBL" id="GAQ89431.1"/>
    </source>
</evidence>
<feature type="short sequence motif" description="GXGXXG" evidence="3">
    <location>
        <begin position="58"/>
        <end position="63"/>
    </location>
</feature>
<dbReference type="AlphaFoldDB" id="A0A1Y1IJW4"/>
<keyword evidence="2 3" id="KW-0443">Lipid metabolism</keyword>
<dbReference type="InterPro" id="IPR016035">
    <property type="entry name" value="Acyl_Trfase/lysoPLipase"/>
</dbReference>
<accession>A0A1Y1IJW4</accession>
<dbReference type="EC" id="3.1.1.-" evidence="4"/>
<dbReference type="InterPro" id="IPR002641">
    <property type="entry name" value="PNPLA_dom"/>
</dbReference>
<evidence type="ECO:0000313" key="7">
    <source>
        <dbReference type="Proteomes" id="UP000054558"/>
    </source>
</evidence>
<evidence type="ECO:0000256" key="2">
    <source>
        <dbReference type="ARBA" id="ARBA00023098"/>
    </source>
</evidence>
<dbReference type="Gene3D" id="3.40.1090.10">
    <property type="entry name" value="Cytosolic phospholipase A2 catalytic domain"/>
    <property type="match status" value="1"/>
</dbReference>
<sequence length="386" mass="42104">MTSARSGGEGQGTSVLGVSWVQREGEPIGDEVDMPTFKEHRNVEWERKGVIRILSIDGGGVRGVIPAVILGKLKEHLGGKEIWECFDAVTGTSTGAILASMLFARKEVEGALQKAALYSPEEASEEYLKLANQIFPSSTSVRGWRKALCGIVPLYSAAPLESKLVTALGEQTLSDTLKPLLVPAYDLRSSSLVFFSSMDKVRGNLPLRDVCRATSAAPTYFPAKSLEGPNLNILAIDGGMAANNPVLHGMAHVFKSPKNFPGPVEKMLVLSLGTGEGGRESKDRSKLASRGRFGWVMHLVDVMMGGTSHAQHLSANKTLTGANYLRLQAVGLSREDMRMDHGDPKHLESLRKKVEQHVCVQEHGKNVYETWEDRLKDFAEKLLEVQ</sequence>
<dbReference type="PANTHER" id="PTHR32176:SF92">
    <property type="entry name" value="XYLOSE ISOMERASE"/>
    <property type="match status" value="1"/>
</dbReference>
<comment type="similarity">
    <text evidence="1 4">Belongs to the patatin family.</text>
</comment>
<reference evidence="6 7" key="1">
    <citation type="journal article" date="2014" name="Nat. Commun.">
        <title>Klebsormidium flaccidum genome reveals primary factors for plant terrestrial adaptation.</title>
        <authorList>
            <person name="Hori K."/>
            <person name="Maruyama F."/>
            <person name="Fujisawa T."/>
            <person name="Togashi T."/>
            <person name="Yamamoto N."/>
            <person name="Seo M."/>
            <person name="Sato S."/>
            <person name="Yamada T."/>
            <person name="Mori H."/>
            <person name="Tajima N."/>
            <person name="Moriyama T."/>
            <person name="Ikeuchi M."/>
            <person name="Watanabe M."/>
            <person name="Wada H."/>
            <person name="Kobayashi K."/>
            <person name="Saito M."/>
            <person name="Masuda T."/>
            <person name="Sasaki-Sekimoto Y."/>
            <person name="Mashiguchi K."/>
            <person name="Awai K."/>
            <person name="Shimojima M."/>
            <person name="Masuda S."/>
            <person name="Iwai M."/>
            <person name="Nobusawa T."/>
            <person name="Narise T."/>
            <person name="Kondo S."/>
            <person name="Saito H."/>
            <person name="Sato R."/>
            <person name="Murakawa M."/>
            <person name="Ihara Y."/>
            <person name="Oshima-Yamada Y."/>
            <person name="Ohtaka K."/>
            <person name="Satoh M."/>
            <person name="Sonobe K."/>
            <person name="Ishii M."/>
            <person name="Ohtani R."/>
            <person name="Kanamori-Sato M."/>
            <person name="Honoki R."/>
            <person name="Miyazaki D."/>
            <person name="Mochizuki H."/>
            <person name="Umetsu J."/>
            <person name="Higashi K."/>
            <person name="Shibata D."/>
            <person name="Kamiya Y."/>
            <person name="Sato N."/>
            <person name="Nakamura Y."/>
            <person name="Tabata S."/>
            <person name="Ida S."/>
            <person name="Kurokawa K."/>
            <person name="Ohta H."/>
        </authorList>
    </citation>
    <scope>NUCLEOTIDE SEQUENCE [LARGE SCALE GENOMIC DNA]</scope>
    <source>
        <strain evidence="6 7">NIES-2285</strain>
    </source>
</reference>
<organism evidence="6 7">
    <name type="scientific">Klebsormidium nitens</name>
    <name type="common">Green alga</name>
    <name type="synonym">Ulothrix nitens</name>
    <dbReference type="NCBI Taxonomy" id="105231"/>
    <lineage>
        <taxon>Eukaryota</taxon>
        <taxon>Viridiplantae</taxon>
        <taxon>Streptophyta</taxon>
        <taxon>Klebsormidiophyceae</taxon>
        <taxon>Klebsormidiales</taxon>
        <taxon>Klebsormidiaceae</taxon>
        <taxon>Klebsormidium</taxon>
    </lineage>
</organism>
<dbReference type="GO" id="GO:0016042">
    <property type="term" value="P:lipid catabolic process"/>
    <property type="evidence" value="ECO:0007669"/>
    <property type="project" value="UniProtKB-UniRule"/>
</dbReference>
<dbReference type="Proteomes" id="UP000054558">
    <property type="component" value="Unassembled WGS sequence"/>
</dbReference>
<feature type="active site" description="Proton acceptor" evidence="3">
    <location>
        <position position="237"/>
    </location>
</feature>
<evidence type="ECO:0000256" key="3">
    <source>
        <dbReference type="PROSITE-ProRule" id="PRU01161"/>
    </source>
</evidence>
<dbReference type="GO" id="GO:0004620">
    <property type="term" value="F:phospholipase activity"/>
    <property type="evidence" value="ECO:0000318"/>
    <property type="project" value="GO_Central"/>
</dbReference>
<name>A0A1Y1IJW4_KLENI</name>
<dbReference type="CDD" id="cd07199">
    <property type="entry name" value="Pat17_PNPLA8_PNPLA9_like"/>
    <property type="match status" value="1"/>
</dbReference>
<proteinExistence type="inferred from homology"/>
<keyword evidence="7" id="KW-1185">Reference proteome</keyword>
<gene>
    <name evidence="6" type="ORF">KFL_005210040</name>
</gene>
<dbReference type="EMBL" id="DF237470">
    <property type="protein sequence ID" value="GAQ89431.1"/>
    <property type="molecule type" value="Genomic_DNA"/>
</dbReference>
<dbReference type="Pfam" id="PF01734">
    <property type="entry name" value="Patatin"/>
    <property type="match status" value="1"/>
</dbReference>
<dbReference type="OrthoDB" id="1658288at2759"/>
<dbReference type="STRING" id="105231.A0A1Y1IJW4"/>
<evidence type="ECO:0000256" key="4">
    <source>
        <dbReference type="RuleBase" id="RU361262"/>
    </source>
</evidence>
<dbReference type="PANTHER" id="PTHR32176">
    <property type="entry name" value="XYLOSE ISOMERASE"/>
    <property type="match status" value="1"/>
</dbReference>
<keyword evidence="3 4" id="KW-0378">Hydrolase</keyword>
<feature type="domain" description="PNPLA" evidence="5">
    <location>
        <begin position="54"/>
        <end position="250"/>
    </location>
</feature>
<feature type="short sequence motif" description="GXSXG" evidence="3">
    <location>
        <begin position="91"/>
        <end position="95"/>
    </location>
</feature>
<evidence type="ECO:0000259" key="5">
    <source>
        <dbReference type="PROSITE" id="PS51635"/>
    </source>
</evidence>
<dbReference type="SUPFAM" id="SSF52151">
    <property type="entry name" value="FabD/lysophospholipase-like"/>
    <property type="match status" value="1"/>
</dbReference>
<keyword evidence="3 4" id="KW-0442">Lipid degradation</keyword>
<comment type="function">
    <text evidence="4">Lipolytic acyl hydrolase (LAH).</text>
</comment>
<dbReference type="PROSITE" id="PS51635">
    <property type="entry name" value="PNPLA"/>
    <property type="match status" value="1"/>
</dbReference>